<dbReference type="EMBL" id="CP060203">
    <property type="protein sequence ID" value="QNS42479.1"/>
    <property type="molecule type" value="Genomic_DNA"/>
</dbReference>
<evidence type="ECO:0000313" key="1">
    <source>
        <dbReference type="EMBL" id="QNS42479.1"/>
    </source>
</evidence>
<reference evidence="1 2" key="1">
    <citation type="submission" date="2020-07" db="EMBL/GenBank/DDBJ databases">
        <title>Complete genome and description of Chryseobacterium manosquense strain Marseille-Q2069 sp. nov.</title>
        <authorList>
            <person name="Boxberger M."/>
        </authorList>
    </citation>
    <scope>NUCLEOTIDE SEQUENCE [LARGE SCALE GENOMIC DNA]</scope>
    <source>
        <strain evidence="1 2">Marseille-Q2069</strain>
    </source>
</reference>
<organism evidence="1 2">
    <name type="scientific">Chryseobacterium manosquense</name>
    <dbReference type="NCBI Taxonomy" id="2754694"/>
    <lineage>
        <taxon>Bacteria</taxon>
        <taxon>Pseudomonadati</taxon>
        <taxon>Bacteroidota</taxon>
        <taxon>Flavobacteriia</taxon>
        <taxon>Flavobacteriales</taxon>
        <taxon>Weeksellaceae</taxon>
        <taxon>Chryseobacterium group</taxon>
        <taxon>Chryseobacterium</taxon>
    </lineage>
</organism>
<evidence type="ECO:0000313" key="2">
    <source>
        <dbReference type="Proteomes" id="UP000516438"/>
    </source>
</evidence>
<proteinExistence type="predicted"/>
<protein>
    <submittedName>
        <fullName evidence="1">Uncharacterized protein</fullName>
    </submittedName>
</protein>
<sequence>MGQVVLFKNKIIKINQANTKEILLYNKRTKEWKKIYSFERHIHNIGSGPHWMIAYTEKGFFFSEDAKKFISYNEFTKQNTK</sequence>
<dbReference type="AlphaFoldDB" id="A0A7H1DZS1"/>
<accession>A0A7H1DZS1</accession>
<dbReference type="Proteomes" id="UP000516438">
    <property type="component" value="Chromosome"/>
</dbReference>
<keyword evidence="2" id="KW-1185">Reference proteome</keyword>
<dbReference type="KEGG" id="cmaq:H0S70_05820"/>
<name>A0A7H1DZS1_9FLAO</name>
<gene>
    <name evidence="1" type="ORF">H0S70_05820</name>
</gene>
<dbReference type="RefSeq" id="WP_188322027.1">
    <property type="nucleotide sequence ID" value="NZ_CP060203.1"/>
</dbReference>